<evidence type="ECO:0000259" key="6">
    <source>
        <dbReference type="Pfam" id="PF02544"/>
    </source>
</evidence>
<dbReference type="PANTHER" id="PTHR10556">
    <property type="entry name" value="3-OXO-5-ALPHA-STEROID 4-DEHYDROGENASE"/>
    <property type="match status" value="1"/>
</dbReference>
<feature type="non-terminal residue" evidence="7">
    <location>
        <position position="1"/>
    </location>
</feature>
<feature type="transmembrane region" description="Helical" evidence="5">
    <location>
        <begin position="46"/>
        <end position="65"/>
    </location>
</feature>
<sequence length="234" mass="27300">MLQIYELILMPWIILGVVIFFILLKISAPYGKFSNTSWGPRIPSQLGWFVMEIISPIAFAYFFLIGDTEKSLVTWIFFLCWVGHYFNRSFIYSFRQQNPARIPLFFVFLAILFNTINGFINGYYLGSMETYTLGYSSNWNFILGVLLFSVGMVINIKSDNILLKLKSQGNGYQIPNGFLYKYVSYPNYLGEILEWTAFALMTWSWAGLSFMVWTMANLIPRAIKGHQWYHQTFD</sequence>
<feature type="transmembrane region" description="Helical" evidence="5">
    <location>
        <begin position="104"/>
        <end position="126"/>
    </location>
</feature>
<organism evidence="7">
    <name type="scientific">marine metagenome</name>
    <dbReference type="NCBI Taxonomy" id="408172"/>
    <lineage>
        <taxon>unclassified sequences</taxon>
        <taxon>metagenomes</taxon>
        <taxon>ecological metagenomes</taxon>
    </lineage>
</organism>
<reference evidence="7" key="1">
    <citation type="submission" date="2018-05" db="EMBL/GenBank/DDBJ databases">
        <authorList>
            <person name="Lanie J.A."/>
            <person name="Ng W.-L."/>
            <person name="Kazmierczak K.M."/>
            <person name="Andrzejewski T.M."/>
            <person name="Davidsen T.M."/>
            <person name="Wayne K.J."/>
            <person name="Tettelin H."/>
            <person name="Glass J.I."/>
            <person name="Rusch D."/>
            <person name="Podicherti R."/>
            <person name="Tsui H.-C.T."/>
            <person name="Winkler M.E."/>
        </authorList>
    </citation>
    <scope>NUCLEOTIDE SEQUENCE</scope>
</reference>
<keyword evidence="4 5" id="KW-0472">Membrane</keyword>
<feature type="transmembrane region" description="Helical" evidence="5">
    <location>
        <begin position="7"/>
        <end position="26"/>
    </location>
</feature>
<evidence type="ECO:0000313" key="7">
    <source>
        <dbReference type="EMBL" id="SUZ65174.1"/>
    </source>
</evidence>
<dbReference type="GO" id="GO:0016020">
    <property type="term" value="C:membrane"/>
    <property type="evidence" value="ECO:0007669"/>
    <property type="project" value="UniProtKB-SubCell"/>
</dbReference>
<comment type="subcellular location">
    <subcellularLocation>
        <location evidence="1">Membrane</location>
        <topology evidence="1">Multi-pass membrane protein</topology>
    </subcellularLocation>
</comment>
<keyword evidence="2 5" id="KW-0812">Transmembrane</keyword>
<dbReference type="PANTHER" id="PTHR10556:SF35">
    <property type="entry name" value="3-OXO-5-ALPHA-STEROID 4-DEHYDROGENASE FAMILY PROTEIN"/>
    <property type="match status" value="1"/>
</dbReference>
<proteinExistence type="predicted"/>
<dbReference type="GO" id="GO:0016627">
    <property type="term" value="F:oxidoreductase activity, acting on the CH-CH group of donors"/>
    <property type="evidence" value="ECO:0007669"/>
    <property type="project" value="InterPro"/>
</dbReference>
<evidence type="ECO:0000256" key="3">
    <source>
        <dbReference type="ARBA" id="ARBA00022989"/>
    </source>
</evidence>
<evidence type="ECO:0000256" key="1">
    <source>
        <dbReference type="ARBA" id="ARBA00004141"/>
    </source>
</evidence>
<dbReference type="AlphaFoldDB" id="A0A381PEW5"/>
<accession>A0A381PEW5</accession>
<feature type="transmembrane region" description="Helical" evidence="5">
    <location>
        <begin position="138"/>
        <end position="156"/>
    </location>
</feature>
<dbReference type="InterPro" id="IPR001104">
    <property type="entry name" value="3-oxo-5_a-steroid_4-DH_C"/>
</dbReference>
<feature type="transmembrane region" description="Helical" evidence="5">
    <location>
        <begin position="72"/>
        <end position="92"/>
    </location>
</feature>
<protein>
    <recommendedName>
        <fullName evidence="6">3-oxo-5-alpha-steroid 4-dehydrogenase C-terminal domain-containing protein</fullName>
    </recommendedName>
</protein>
<dbReference type="EMBL" id="UINC01000952">
    <property type="protein sequence ID" value="SUZ65174.1"/>
    <property type="molecule type" value="Genomic_DNA"/>
</dbReference>
<evidence type="ECO:0000256" key="2">
    <source>
        <dbReference type="ARBA" id="ARBA00022692"/>
    </source>
</evidence>
<evidence type="ECO:0000256" key="4">
    <source>
        <dbReference type="ARBA" id="ARBA00023136"/>
    </source>
</evidence>
<gene>
    <name evidence="7" type="ORF">METZ01_LOCUS18028</name>
</gene>
<dbReference type="Gene3D" id="1.20.120.1630">
    <property type="match status" value="1"/>
</dbReference>
<dbReference type="Pfam" id="PF02544">
    <property type="entry name" value="Steroid_dh"/>
    <property type="match status" value="1"/>
</dbReference>
<evidence type="ECO:0000256" key="5">
    <source>
        <dbReference type="SAM" id="Phobius"/>
    </source>
</evidence>
<keyword evidence="3 5" id="KW-1133">Transmembrane helix</keyword>
<feature type="domain" description="3-oxo-5-alpha-steroid 4-dehydrogenase C-terminal" evidence="6">
    <location>
        <begin position="101"/>
        <end position="233"/>
    </location>
</feature>
<dbReference type="GO" id="GO:0006629">
    <property type="term" value="P:lipid metabolic process"/>
    <property type="evidence" value="ECO:0007669"/>
    <property type="project" value="InterPro"/>
</dbReference>
<feature type="non-terminal residue" evidence="7">
    <location>
        <position position="234"/>
    </location>
</feature>
<feature type="transmembrane region" description="Helical" evidence="5">
    <location>
        <begin position="195"/>
        <end position="219"/>
    </location>
</feature>
<name>A0A381PEW5_9ZZZZ</name>
<dbReference type="PROSITE" id="PS50244">
    <property type="entry name" value="S5A_REDUCTASE"/>
    <property type="match status" value="1"/>
</dbReference>
<dbReference type="InterPro" id="IPR039357">
    <property type="entry name" value="SRD5A/TECR"/>
</dbReference>